<dbReference type="EC" id="3.4.21.107" evidence="5"/>
<name>A0A368C4Y7_9GAMM</name>
<evidence type="ECO:0000256" key="2">
    <source>
        <dbReference type="ARBA" id="ARBA00002610"/>
    </source>
</evidence>
<dbReference type="PRINTS" id="PR00834">
    <property type="entry name" value="PROTEASES2C"/>
</dbReference>
<evidence type="ECO:0000256" key="5">
    <source>
        <dbReference type="ARBA" id="ARBA00013035"/>
    </source>
</evidence>
<dbReference type="Pfam" id="PF13365">
    <property type="entry name" value="Trypsin_2"/>
    <property type="match status" value="1"/>
</dbReference>
<evidence type="ECO:0000313" key="19">
    <source>
        <dbReference type="EMBL" id="RCL44551.1"/>
    </source>
</evidence>
<dbReference type="AlphaFoldDB" id="A0A368C4Y7"/>
<organism evidence="19 20">
    <name type="scientific">SAR86 cluster bacterium</name>
    <dbReference type="NCBI Taxonomy" id="2030880"/>
    <lineage>
        <taxon>Bacteria</taxon>
        <taxon>Pseudomonadati</taxon>
        <taxon>Pseudomonadota</taxon>
        <taxon>Gammaproteobacteria</taxon>
        <taxon>SAR86 cluster</taxon>
    </lineage>
</organism>
<proteinExistence type="inferred from homology"/>
<dbReference type="CDD" id="cd10839">
    <property type="entry name" value="cpPDZ1_DegP-like"/>
    <property type="match status" value="1"/>
</dbReference>
<dbReference type="InterPro" id="IPR001940">
    <property type="entry name" value="Peptidase_S1C"/>
</dbReference>
<feature type="binding site" evidence="16">
    <location>
        <begin position="204"/>
        <end position="206"/>
    </location>
    <ligand>
        <name>substrate</name>
    </ligand>
</feature>
<evidence type="ECO:0000259" key="18">
    <source>
        <dbReference type="PROSITE" id="PS50106"/>
    </source>
</evidence>
<feature type="domain" description="PDZ" evidence="18">
    <location>
        <begin position="250"/>
        <end position="315"/>
    </location>
</feature>
<dbReference type="InterPro" id="IPR011782">
    <property type="entry name" value="Pept_S1C_Do"/>
</dbReference>
<reference evidence="19 20" key="1">
    <citation type="journal article" date="2018" name="Microbiome">
        <title>Fine metagenomic profile of the Mediterranean stratified and mixed water columns revealed by assembly and recruitment.</title>
        <authorList>
            <person name="Haro-Moreno J.M."/>
            <person name="Lopez-Perez M."/>
            <person name="De La Torre J.R."/>
            <person name="Picazo A."/>
            <person name="Camacho A."/>
            <person name="Rodriguez-Valera F."/>
        </authorList>
    </citation>
    <scope>NUCLEOTIDE SEQUENCE [LARGE SCALE GENOMIC DNA]</scope>
    <source>
        <strain evidence="19">MED-G78</strain>
    </source>
</reference>
<evidence type="ECO:0000256" key="14">
    <source>
        <dbReference type="ARBA" id="ARBA00032850"/>
    </source>
</evidence>
<keyword evidence="13" id="KW-0346">Stress response</keyword>
<dbReference type="SUPFAM" id="SSF50494">
    <property type="entry name" value="Trypsin-like serine proteases"/>
    <property type="match status" value="1"/>
</dbReference>
<evidence type="ECO:0000256" key="17">
    <source>
        <dbReference type="SAM" id="SignalP"/>
    </source>
</evidence>
<keyword evidence="11" id="KW-0378">Hydrolase</keyword>
<sequence length="463" mass="50043">MKSFFNIIFISFFAICINAQASGLPQNIANLVEDSASAVVNITSRKEVSSQNSYRNMPPELERFFGIPRGYEESPQQKRKAEAYGSGFIFDNNYILTNFHVVDGATEVIVSLVDRREYVAEIIGVDALSDLAVLKIDGDKLPKVKVGDSDSLRVGDWVVAIGSPFSFDFSVTAGIVSAKGRSIQNNNIGNYVPFLQTDVAINPGNSGGPLFDLKGNVIGINSQIYSRSGGYQGLAFAIPINVAIDVAEQIIDSGSVARGYLGVRVGEVDNDLAEALGMEKPYGALISDLEEGESGDNAGLLPGDVIIDFDGKEIKFSSDLPHVVGQIRPDTESEATIIRDGEEITLTFKLGELPTSNKPFIPAKNDGNPDMLGLQVEDIDRDNPQMANLTDGVVVTRVLSGSPALGKIQRGDIISHIQHKKYKYKIDTVESFSSTIDKLESGSNVAVFGKRNGSRFIVPIRLN</sequence>
<feature type="binding site" evidence="16">
    <location>
        <position position="130"/>
    </location>
    <ligand>
        <name>substrate</name>
    </ligand>
</feature>
<dbReference type="Proteomes" id="UP000252915">
    <property type="component" value="Unassembled WGS sequence"/>
</dbReference>
<dbReference type="GO" id="GO:0042597">
    <property type="term" value="C:periplasmic space"/>
    <property type="evidence" value="ECO:0007669"/>
    <property type="project" value="UniProtKB-SubCell"/>
</dbReference>
<comment type="function">
    <text evidence="2">Might be efficient in the degradation of transiently denatured and unfolded proteins which accumulate in the periplasm following stress conditions.</text>
</comment>
<feature type="signal peptide" evidence="17">
    <location>
        <begin position="1"/>
        <end position="21"/>
    </location>
</feature>
<feature type="domain" description="PDZ" evidence="18">
    <location>
        <begin position="360"/>
        <end position="417"/>
    </location>
</feature>
<dbReference type="InterPro" id="IPR001478">
    <property type="entry name" value="PDZ"/>
</dbReference>
<evidence type="ECO:0000256" key="1">
    <source>
        <dbReference type="ARBA" id="ARBA00001772"/>
    </source>
</evidence>
<evidence type="ECO:0000256" key="13">
    <source>
        <dbReference type="ARBA" id="ARBA00023016"/>
    </source>
</evidence>
<dbReference type="InterPro" id="IPR036034">
    <property type="entry name" value="PDZ_sf"/>
</dbReference>
<keyword evidence="8 17" id="KW-0732">Signal</keyword>
<evidence type="ECO:0000256" key="15">
    <source>
        <dbReference type="PIRSR" id="PIRSR611782-1"/>
    </source>
</evidence>
<gene>
    <name evidence="19" type="ORF">DBW92_02830</name>
</gene>
<dbReference type="Gene3D" id="2.40.10.120">
    <property type="match status" value="1"/>
</dbReference>
<dbReference type="PANTHER" id="PTHR22939">
    <property type="entry name" value="SERINE PROTEASE FAMILY S1C HTRA-RELATED"/>
    <property type="match status" value="1"/>
</dbReference>
<evidence type="ECO:0000256" key="8">
    <source>
        <dbReference type="ARBA" id="ARBA00022729"/>
    </source>
</evidence>
<dbReference type="InterPro" id="IPR009003">
    <property type="entry name" value="Peptidase_S1_PA"/>
</dbReference>
<feature type="active site" description="Charge relay system" evidence="15">
    <location>
        <position position="130"/>
    </location>
</feature>
<dbReference type="NCBIfam" id="TIGR02037">
    <property type="entry name" value="degP_htrA_DO"/>
    <property type="match status" value="1"/>
</dbReference>
<evidence type="ECO:0000256" key="16">
    <source>
        <dbReference type="PIRSR" id="PIRSR611782-2"/>
    </source>
</evidence>
<dbReference type="GO" id="GO:0006508">
    <property type="term" value="P:proteolysis"/>
    <property type="evidence" value="ECO:0007669"/>
    <property type="project" value="UniProtKB-KW"/>
</dbReference>
<feature type="chain" id="PRO_5038420241" description="Probable periplasmic serine endoprotease DegP-like" evidence="17">
    <location>
        <begin position="22"/>
        <end position="463"/>
    </location>
</feature>
<evidence type="ECO:0000256" key="10">
    <source>
        <dbReference type="ARBA" id="ARBA00022764"/>
    </source>
</evidence>
<evidence type="ECO:0000256" key="12">
    <source>
        <dbReference type="ARBA" id="ARBA00022825"/>
    </source>
</evidence>
<keyword evidence="7" id="KW-0645">Protease</keyword>
<feature type="binding site" evidence="16">
    <location>
        <position position="100"/>
    </location>
    <ligand>
        <name>substrate</name>
    </ligand>
</feature>
<feature type="active site" description="Charge relay system" evidence="15">
    <location>
        <position position="206"/>
    </location>
</feature>
<protein>
    <recommendedName>
        <fullName evidence="6">Probable periplasmic serine endoprotease DegP-like</fullName>
        <ecNumber evidence="5">3.4.21.107</ecNumber>
    </recommendedName>
    <alternativeName>
        <fullName evidence="14">Protease Do</fullName>
    </alternativeName>
</protein>
<keyword evidence="12" id="KW-0720">Serine protease</keyword>
<keyword evidence="9" id="KW-0677">Repeat</keyword>
<comment type="catalytic activity">
    <reaction evidence="1">
        <text>Acts on substrates that are at least partially unfolded. The cleavage site P1 residue is normally between a pair of hydrophobic residues, such as Val-|-Val.</text>
        <dbReference type="EC" id="3.4.21.107"/>
    </reaction>
</comment>
<evidence type="ECO:0000256" key="7">
    <source>
        <dbReference type="ARBA" id="ARBA00022670"/>
    </source>
</evidence>
<dbReference type="Pfam" id="PF13180">
    <property type="entry name" value="PDZ_2"/>
    <property type="match status" value="1"/>
</dbReference>
<dbReference type="PANTHER" id="PTHR22939:SF130">
    <property type="entry name" value="PERIPLASMIC SERINE ENDOPROTEASE DEGP-LIKE-RELATED"/>
    <property type="match status" value="1"/>
</dbReference>
<dbReference type="SUPFAM" id="SSF50156">
    <property type="entry name" value="PDZ domain-like"/>
    <property type="match status" value="2"/>
</dbReference>
<evidence type="ECO:0000256" key="9">
    <source>
        <dbReference type="ARBA" id="ARBA00022737"/>
    </source>
</evidence>
<evidence type="ECO:0000256" key="11">
    <source>
        <dbReference type="ARBA" id="ARBA00022801"/>
    </source>
</evidence>
<dbReference type="PROSITE" id="PS50106">
    <property type="entry name" value="PDZ"/>
    <property type="match status" value="2"/>
</dbReference>
<dbReference type="SMART" id="SM00228">
    <property type="entry name" value="PDZ"/>
    <property type="match status" value="2"/>
</dbReference>
<evidence type="ECO:0000256" key="3">
    <source>
        <dbReference type="ARBA" id="ARBA00004418"/>
    </source>
</evidence>
<evidence type="ECO:0000256" key="6">
    <source>
        <dbReference type="ARBA" id="ARBA00013958"/>
    </source>
</evidence>
<evidence type="ECO:0000313" key="20">
    <source>
        <dbReference type="Proteomes" id="UP000252915"/>
    </source>
</evidence>
<dbReference type="Gene3D" id="2.30.42.10">
    <property type="match status" value="2"/>
</dbReference>
<dbReference type="GO" id="GO:0004252">
    <property type="term" value="F:serine-type endopeptidase activity"/>
    <property type="evidence" value="ECO:0007669"/>
    <property type="project" value="InterPro"/>
</dbReference>
<comment type="caution">
    <text evidence="19">The sequence shown here is derived from an EMBL/GenBank/DDBJ whole genome shotgun (WGS) entry which is preliminary data.</text>
</comment>
<comment type="subcellular location">
    <subcellularLocation>
        <location evidence="3">Periplasm</location>
    </subcellularLocation>
</comment>
<feature type="active site" description="Charge relay system" evidence="15">
    <location>
        <position position="100"/>
    </location>
</feature>
<keyword evidence="10" id="KW-0574">Periplasm</keyword>
<comment type="similarity">
    <text evidence="4">Belongs to the peptidase S1C family.</text>
</comment>
<dbReference type="EMBL" id="QOPI01000013">
    <property type="protein sequence ID" value="RCL44551.1"/>
    <property type="molecule type" value="Genomic_DNA"/>
</dbReference>
<accession>A0A368C4Y7</accession>
<evidence type="ECO:0000256" key="4">
    <source>
        <dbReference type="ARBA" id="ARBA00010541"/>
    </source>
</evidence>